<dbReference type="PANTHER" id="PTHR13789:SF309">
    <property type="entry name" value="PUTATIVE (AFU_ORTHOLOGUE AFUA_6G14510)-RELATED"/>
    <property type="match status" value="1"/>
</dbReference>
<dbReference type="InterPro" id="IPR036188">
    <property type="entry name" value="FAD/NAD-bd_sf"/>
</dbReference>
<dbReference type="PANTHER" id="PTHR13789">
    <property type="entry name" value="MONOOXYGENASE"/>
    <property type="match status" value="1"/>
</dbReference>
<feature type="domain" description="FAD-binding" evidence="3">
    <location>
        <begin position="129"/>
        <end position="276"/>
    </location>
</feature>
<dbReference type="Proteomes" id="UP000198362">
    <property type="component" value="Unassembled WGS sequence"/>
</dbReference>
<dbReference type="SUPFAM" id="SSF51905">
    <property type="entry name" value="FAD/NAD(P)-binding domain"/>
    <property type="match status" value="1"/>
</dbReference>
<dbReference type="InterPro" id="IPR002938">
    <property type="entry name" value="FAD-bd"/>
</dbReference>
<keyword evidence="2" id="KW-0503">Monooxygenase</keyword>
<keyword evidence="5" id="KW-1185">Reference proteome</keyword>
<dbReference type="GO" id="GO:0004497">
    <property type="term" value="F:monooxygenase activity"/>
    <property type="evidence" value="ECO:0007669"/>
    <property type="project" value="UniProtKB-KW"/>
</dbReference>
<dbReference type="OrthoDB" id="9782160at2"/>
<sequence>MSHPRVLIVGGGIAGLGAAHALAAKGIRADIVERNPRSDAEGTGIYLPANAVRALTALGFGDQIRAVAHEIHRVRLLDHHGRELIDLPIDAIWGGIGPSVAVRHADLRKILHTDVTVKSFDPADAAGYDLVIGADGIRSAVRDWAFPGAAGPRSVGELAWRFVVDGYPVDHLWCTWQGKGRTFLAVSLGDGRAYCYADLTAARPPDDWRALFDEFPETVRDLVARAKDLHFGAIEEVFVDQVVHGNTVLIGDAAHAYSPNMAQGAGLALEDALVLADLVGDLDAYAERRIGRARWVRDQTRRRDKARHLPPAVRDVVLRRLGPRLFRAAFKPLQTQP</sequence>
<reference evidence="4 5" key="1">
    <citation type="submission" date="2017-06" db="EMBL/GenBank/DDBJ databases">
        <authorList>
            <person name="Kim H.J."/>
            <person name="Triplett B.A."/>
        </authorList>
    </citation>
    <scope>NUCLEOTIDE SEQUENCE [LARGE SCALE GENOMIC DNA]</scope>
    <source>
        <strain evidence="4 5">CGMCC 4.5593</strain>
    </source>
</reference>
<feature type="domain" description="FAD-binding" evidence="3">
    <location>
        <begin position="6"/>
        <end position="80"/>
    </location>
</feature>
<proteinExistence type="predicted"/>
<evidence type="ECO:0000256" key="2">
    <source>
        <dbReference type="ARBA" id="ARBA00023033"/>
    </source>
</evidence>
<dbReference type="Pfam" id="PF01494">
    <property type="entry name" value="FAD_binding_3"/>
    <property type="match status" value="2"/>
</dbReference>
<dbReference type="PRINTS" id="PR00420">
    <property type="entry name" value="RNGMNOXGNASE"/>
</dbReference>
<dbReference type="EMBL" id="FZPH01000006">
    <property type="protein sequence ID" value="SNT44619.1"/>
    <property type="molecule type" value="Genomic_DNA"/>
</dbReference>
<dbReference type="GO" id="GO:0071949">
    <property type="term" value="F:FAD binding"/>
    <property type="evidence" value="ECO:0007669"/>
    <property type="project" value="InterPro"/>
</dbReference>
<gene>
    <name evidence="4" type="ORF">SAMN05421812_106133</name>
</gene>
<evidence type="ECO:0000256" key="1">
    <source>
        <dbReference type="ARBA" id="ARBA00023002"/>
    </source>
</evidence>
<name>A0A239MRZ3_9ACTN</name>
<dbReference type="InterPro" id="IPR050493">
    <property type="entry name" value="FAD-dep_Monooxygenase_BioMet"/>
</dbReference>
<keyword evidence="1" id="KW-0560">Oxidoreductase</keyword>
<evidence type="ECO:0000259" key="3">
    <source>
        <dbReference type="Pfam" id="PF01494"/>
    </source>
</evidence>
<dbReference type="RefSeq" id="WP_089249827.1">
    <property type="nucleotide sequence ID" value="NZ_FZPH01000006.1"/>
</dbReference>
<organism evidence="4 5">
    <name type="scientific">Asanoa hainanensis</name>
    <dbReference type="NCBI Taxonomy" id="560556"/>
    <lineage>
        <taxon>Bacteria</taxon>
        <taxon>Bacillati</taxon>
        <taxon>Actinomycetota</taxon>
        <taxon>Actinomycetes</taxon>
        <taxon>Micromonosporales</taxon>
        <taxon>Micromonosporaceae</taxon>
        <taxon>Asanoa</taxon>
    </lineage>
</organism>
<evidence type="ECO:0000313" key="5">
    <source>
        <dbReference type="Proteomes" id="UP000198362"/>
    </source>
</evidence>
<dbReference type="Gene3D" id="3.50.50.60">
    <property type="entry name" value="FAD/NAD(P)-binding domain"/>
    <property type="match status" value="1"/>
</dbReference>
<dbReference type="AlphaFoldDB" id="A0A239MRZ3"/>
<accession>A0A239MRZ3</accession>
<evidence type="ECO:0000313" key="4">
    <source>
        <dbReference type="EMBL" id="SNT44619.1"/>
    </source>
</evidence>
<protein>
    <submittedName>
        <fullName evidence="4">2-polyprenyl-6-methoxyphenol hydroxylase</fullName>
    </submittedName>
</protein>